<accession>R9GZF2</accession>
<evidence type="ECO:0000313" key="5">
    <source>
        <dbReference type="Proteomes" id="UP000014174"/>
    </source>
</evidence>
<organism evidence="4 5">
    <name type="scientific">Arcticibacter svalbardensis MN12-7</name>
    <dbReference type="NCBI Taxonomy" id="1150600"/>
    <lineage>
        <taxon>Bacteria</taxon>
        <taxon>Pseudomonadati</taxon>
        <taxon>Bacteroidota</taxon>
        <taxon>Sphingobacteriia</taxon>
        <taxon>Sphingobacteriales</taxon>
        <taxon>Sphingobacteriaceae</taxon>
        <taxon>Arcticibacter</taxon>
    </lineage>
</organism>
<evidence type="ECO:0000313" key="4">
    <source>
        <dbReference type="EMBL" id="EOR94369.1"/>
    </source>
</evidence>
<reference evidence="4 5" key="1">
    <citation type="journal article" date="2013" name="Genome Announc.">
        <title>Draft Genome Sequence of Arcticibacter svalbardensis Strain MN12-7T, a Member of the Family Sphingobacteriaceae Isolated from an Arctic Soil Sample.</title>
        <authorList>
            <person name="Shivaji S."/>
            <person name="Ara S."/>
            <person name="Prasad S."/>
            <person name="Manasa B.P."/>
            <person name="Begum Z."/>
            <person name="Singh A."/>
            <person name="Kumar Pinnaka A."/>
        </authorList>
    </citation>
    <scope>NUCLEOTIDE SEQUENCE [LARGE SCALE GENOMIC DNA]</scope>
    <source>
        <strain evidence="4 5">MN12-7</strain>
    </source>
</reference>
<gene>
    <name evidence="4" type="ORF">ADIARSV_2451</name>
</gene>
<dbReference type="RefSeq" id="WP_016195682.1">
    <property type="nucleotide sequence ID" value="NZ_AQPN01000086.1"/>
</dbReference>
<dbReference type="GO" id="GO:0016829">
    <property type="term" value="F:lyase activity"/>
    <property type="evidence" value="ECO:0007669"/>
    <property type="project" value="UniProtKB-KW"/>
</dbReference>
<proteinExistence type="predicted"/>
<dbReference type="InterPro" id="IPR008397">
    <property type="entry name" value="Alginate_lyase_dom"/>
</dbReference>
<dbReference type="PATRIC" id="fig|1150600.3.peg.2425"/>
<dbReference type="Pfam" id="PF05426">
    <property type="entry name" value="Alginate_lyase"/>
    <property type="match status" value="1"/>
</dbReference>
<evidence type="ECO:0000256" key="2">
    <source>
        <dbReference type="ARBA" id="ARBA00023239"/>
    </source>
</evidence>
<dbReference type="GO" id="GO:0042597">
    <property type="term" value="C:periplasmic space"/>
    <property type="evidence" value="ECO:0007669"/>
    <property type="project" value="InterPro"/>
</dbReference>
<feature type="domain" description="Alginate lyase" evidence="3">
    <location>
        <begin position="80"/>
        <end position="355"/>
    </location>
</feature>
<dbReference type="SUPFAM" id="SSF48230">
    <property type="entry name" value="Chondroitin AC/alginate lyase"/>
    <property type="match status" value="1"/>
</dbReference>
<dbReference type="Gene3D" id="1.50.10.100">
    <property type="entry name" value="Chondroitin AC/alginate lyase"/>
    <property type="match status" value="1"/>
</dbReference>
<dbReference type="InterPro" id="IPR008929">
    <property type="entry name" value="Chondroitin_lyas"/>
</dbReference>
<dbReference type="OrthoDB" id="7210452at2"/>
<keyword evidence="1" id="KW-0732">Signal</keyword>
<keyword evidence="2" id="KW-0456">Lyase</keyword>
<dbReference type="Proteomes" id="UP000014174">
    <property type="component" value="Unassembled WGS sequence"/>
</dbReference>
<evidence type="ECO:0000259" key="3">
    <source>
        <dbReference type="Pfam" id="PF05426"/>
    </source>
</evidence>
<dbReference type="eggNOG" id="ENOG502Z7SW">
    <property type="taxonomic scope" value="Bacteria"/>
</dbReference>
<evidence type="ECO:0000256" key="1">
    <source>
        <dbReference type="ARBA" id="ARBA00022729"/>
    </source>
</evidence>
<comment type="caution">
    <text evidence="4">The sequence shown here is derived from an EMBL/GenBank/DDBJ whole genome shotgun (WGS) entry which is preliminary data.</text>
</comment>
<dbReference type="STRING" id="1150600.ADIARSV_2451"/>
<keyword evidence="5" id="KW-1185">Reference proteome</keyword>
<sequence>MNINFKKLLLLFSVVLVSLSGIRVLAQNKSDFLLTDERLLEKTKLLNLQGNTEAIKEVKSIIKQADVVLTAGPFSVTFNKTKMAPTNDKHDYVSQAPYWWPDPDKPDGKPYIRKDGKRNPEIYLLHDRSQIGDLSMVLKKLGLAYYYTANEKYASRAKLLLETWFINTNTKMNPNLNFGQYVPGLNEGRGIGIIETRGLIVIPDALALFSGSKSINDKVIEGVKDWYKAYTNWLLNSENGKNEYTQKNNHGTNYDLQVADFALFTGNIALAKKVINEFTIPRIEQQFTSEGAQPLELVRTNSWDYVNMNLDAWCKLAILSDHLSIDLWHTQTKDGKGIRSAVKWLIPFAAEQKKWETQQIGPFGYGDMHFIMNKASVKYPDLSFEFYFKKYPKGIEIE</sequence>
<dbReference type="EMBL" id="AQPN01000086">
    <property type="protein sequence ID" value="EOR94369.1"/>
    <property type="molecule type" value="Genomic_DNA"/>
</dbReference>
<protein>
    <submittedName>
        <fullName evidence="4">Putative exported protein</fullName>
    </submittedName>
</protein>
<dbReference type="AlphaFoldDB" id="R9GZF2"/>
<name>R9GZF2_9SPHI</name>